<evidence type="ECO:0000256" key="5">
    <source>
        <dbReference type="ARBA" id="ARBA00023163"/>
    </source>
</evidence>
<accession>A0A084A8A1</accession>
<dbReference type="InterPro" id="IPR036390">
    <property type="entry name" value="WH_DNA-bd_sf"/>
</dbReference>
<comment type="caution">
    <text evidence="8">The sequence shown here is derived from an EMBL/GenBank/DDBJ whole genome shotgun (WGS) entry which is preliminary data.</text>
</comment>
<evidence type="ECO:0000313" key="9">
    <source>
        <dbReference type="Proteomes" id="UP000028401"/>
    </source>
</evidence>
<dbReference type="EMBL" id="AZSI01000161">
    <property type="protein sequence ID" value="KEY61530.1"/>
    <property type="molecule type" value="Genomic_DNA"/>
</dbReference>
<dbReference type="InterPro" id="IPR014036">
    <property type="entry name" value="DeoR-like_C"/>
</dbReference>
<dbReference type="SMART" id="SM00420">
    <property type="entry name" value="HTH_DEOR"/>
    <property type="match status" value="1"/>
</dbReference>
<evidence type="ECO:0000256" key="1">
    <source>
        <dbReference type="ARBA" id="ARBA00021390"/>
    </source>
</evidence>
<feature type="domain" description="HTH deoR-type" evidence="7">
    <location>
        <begin position="1"/>
        <end position="55"/>
    </location>
</feature>
<dbReference type="Gene3D" id="3.40.50.1360">
    <property type="match status" value="1"/>
</dbReference>
<dbReference type="InterPro" id="IPR018356">
    <property type="entry name" value="Tscrpt_reg_HTH_DeoR_CS"/>
</dbReference>
<evidence type="ECO:0000259" key="7">
    <source>
        <dbReference type="PROSITE" id="PS51000"/>
    </source>
</evidence>
<dbReference type="Proteomes" id="UP000028401">
    <property type="component" value="Unassembled WGS sequence"/>
</dbReference>
<keyword evidence="3" id="KW-0805">Transcription regulation</keyword>
<dbReference type="PRINTS" id="PR00037">
    <property type="entry name" value="HTHLACR"/>
</dbReference>
<evidence type="ECO:0000256" key="4">
    <source>
        <dbReference type="ARBA" id="ARBA00023125"/>
    </source>
</evidence>
<dbReference type="Pfam" id="PF08220">
    <property type="entry name" value="HTH_DeoR"/>
    <property type="match status" value="1"/>
</dbReference>
<dbReference type="GO" id="GO:0003677">
    <property type="term" value="F:DNA binding"/>
    <property type="evidence" value="ECO:0007669"/>
    <property type="project" value="UniProtKB-KW"/>
</dbReference>
<dbReference type="SUPFAM" id="SSF46785">
    <property type="entry name" value="Winged helix' DNA-binding domain"/>
    <property type="match status" value="1"/>
</dbReference>
<dbReference type="SMART" id="SM01134">
    <property type="entry name" value="DeoRC"/>
    <property type="match status" value="1"/>
</dbReference>
<organism evidence="8 9">
    <name type="scientific">Lactococcus cremoris subsp. cremoris GE214</name>
    <dbReference type="NCBI Taxonomy" id="1415168"/>
    <lineage>
        <taxon>Bacteria</taxon>
        <taxon>Bacillati</taxon>
        <taxon>Bacillota</taxon>
        <taxon>Bacilli</taxon>
        <taxon>Lactobacillales</taxon>
        <taxon>Streptococcaceae</taxon>
        <taxon>Lactococcus</taxon>
        <taxon>Lactococcus cremoris subsp. cremoris</taxon>
    </lineage>
</organism>
<dbReference type="PROSITE" id="PS00894">
    <property type="entry name" value="HTH_DEOR_1"/>
    <property type="match status" value="1"/>
</dbReference>
<dbReference type="RefSeq" id="WP_042748866.1">
    <property type="nucleotide sequence ID" value="NZ_AZSI01000161.1"/>
</dbReference>
<dbReference type="PANTHER" id="PTHR30363">
    <property type="entry name" value="HTH-TYPE TRANSCRIPTIONAL REGULATOR SRLR-RELATED"/>
    <property type="match status" value="1"/>
</dbReference>
<evidence type="ECO:0000256" key="2">
    <source>
        <dbReference type="ARBA" id="ARBA00022491"/>
    </source>
</evidence>
<evidence type="ECO:0000256" key="6">
    <source>
        <dbReference type="ARBA" id="ARBA00024937"/>
    </source>
</evidence>
<dbReference type="PATRIC" id="fig|1415168.3.peg.2478"/>
<proteinExistence type="predicted"/>
<keyword evidence="4" id="KW-0238">DNA-binding</keyword>
<dbReference type="Gene3D" id="1.10.10.10">
    <property type="entry name" value="Winged helix-like DNA-binding domain superfamily/Winged helix DNA-binding domain"/>
    <property type="match status" value="1"/>
</dbReference>
<gene>
    <name evidence="8" type="ORF">U725_02414</name>
</gene>
<keyword evidence="5" id="KW-0804">Transcription</keyword>
<comment type="function">
    <text evidence="6">Repressor of the lactose catabolism operon. Galactose-6-phosphate is the inducer.</text>
</comment>
<dbReference type="InterPro" id="IPR037171">
    <property type="entry name" value="NagB/RpiA_transferase-like"/>
</dbReference>
<protein>
    <recommendedName>
        <fullName evidence="1">Lactose phosphotransferase system repressor</fullName>
    </recommendedName>
</protein>
<dbReference type="Pfam" id="PF00455">
    <property type="entry name" value="DeoRC"/>
    <property type="match status" value="1"/>
</dbReference>
<dbReference type="SUPFAM" id="SSF100950">
    <property type="entry name" value="NagB/RpiA/CoA transferase-like"/>
    <property type="match status" value="1"/>
</dbReference>
<dbReference type="AlphaFoldDB" id="A0A084A8A1"/>
<sequence>MSRSDEIIRIVSDYKKIEVTQLSQLLEVSNVTIRKDLDKLEEKGIINRQHGFALINNTDDINFRLAKNYDLKRKIAIKAAENILDGDTVMIESGSTCALLAEELAFNQKNVTIITNSVFIANYIRKSDSVKVILLGGEYQNNSQVNVGPLIKKVVDEFYVDKLFIGIDGFDPIRGFRSNDLARSEAIHVMAAAAKEVIILTDASKFKQNGTVTCFSFPEISQVFTDKAISKETEAILENQNIKVTTIQ</sequence>
<dbReference type="GO" id="GO:0003700">
    <property type="term" value="F:DNA-binding transcription factor activity"/>
    <property type="evidence" value="ECO:0007669"/>
    <property type="project" value="InterPro"/>
</dbReference>
<dbReference type="InterPro" id="IPR001034">
    <property type="entry name" value="DeoR_HTH"/>
</dbReference>
<name>A0A084A8A1_LACLC</name>
<evidence type="ECO:0000313" key="8">
    <source>
        <dbReference type="EMBL" id="KEY61530.1"/>
    </source>
</evidence>
<dbReference type="InterPro" id="IPR036388">
    <property type="entry name" value="WH-like_DNA-bd_sf"/>
</dbReference>
<dbReference type="PROSITE" id="PS51000">
    <property type="entry name" value="HTH_DEOR_2"/>
    <property type="match status" value="1"/>
</dbReference>
<reference evidence="8 9" key="1">
    <citation type="submission" date="2014-06" db="EMBL/GenBank/DDBJ databases">
        <title>Draft genome sequence of the putrescine producing strain Lactococcus lactis subsp cremoris GE214.</title>
        <authorList>
            <person name="Ladero V."/>
            <person name="Linares D.M."/>
            <person name="del Rio B."/>
            <person name="Mayo B."/>
            <person name="Martin M.C."/>
            <person name="Fernandez M."/>
            <person name="Alvarez M.A."/>
        </authorList>
    </citation>
    <scope>NUCLEOTIDE SEQUENCE [LARGE SCALE GENOMIC DNA]</scope>
    <source>
        <strain evidence="8 9">GE214</strain>
    </source>
</reference>
<evidence type="ECO:0000256" key="3">
    <source>
        <dbReference type="ARBA" id="ARBA00023015"/>
    </source>
</evidence>
<dbReference type="InterPro" id="IPR050313">
    <property type="entry name" value="Carb_Metab_HTH_regulators"/>
</dbReference>
<dbReference type="PANTHER" id="PTHR30363:SF4">
    <property type="entry name" value="GLYCEROL-3-PHOSPHATE REGULON REPRESSOR"/>
    <property type="match status" value="1"/>
</dbReference>
<keyword evidence="2" id="KW-0678">Repressor</keyword>